<dbReference type="PANTHER" id="PTHR10091:SF0">
    <property type="entry name" value="GALACTOSE MUTAROTASE"/>
    <property type="match status" value="1"/>
</dbReference>
<reference evidence="1 2" key="1">
    <citation type="submission" date="2019-12" db="EMBL/GenBank/DDBJ databases">
        <authorList>
            <person name="Alioto T."/>
            <person name="Alioto T."/>
            <person name="Gomez Garrido J."/>
        </authorList>
    </citation>
    <scope>NUCLEOTIDE SEQUENCE [LARGE SCALE GENOMIC DNA]</scope>
</reference>
<dbReference type="PANTHER" id="PTHR10091">
    <property type="entry name" value="ALDOSE-1-EPIMERASE"/>
    <property type="match status" value="1"/>
</dbReference>
<proteinExistence type="predicted"/>
<dbReference type="Pfam" id="PF01263">
    <property type="entry name" value="Aldose_epim"/>
    <property type="match status" value="1"/>
</dbReference>
<name>A0A8S0VF30_OLEEU</name>
<dbReference type="GO" id="GO:0006006">
    <property type="term" value="P:glucose metabolic process"/>
    <property type="evidence" value="ECO:0007669"/>
    <property type="project" value="TreeGrafter"/>
</dbReference>
<gene>
    <name evidence="1" type="ORF">OLEA9_A025625</name>
</gene>
<keyword evidence="2" id="KW-1185">Reference proteome</keyword>
<accession>A0A8S0VF30</accession>
<dbReference type="EMBL" id="CACTIH010009249">
    <property type="protein sequence ID" value="CAA3028332.1"/>
    <property type="molecule type" value="Genomic_DNA"/>
</dbReference>
<dbReference type="InterPro" id="IPR014718">
    <property type="entry name" value="GH-type_carb-bd"/>
</dbReference>
<dbReference type="Gene3D" id="2.70.98.10">
    <property type="match status" value="1"/>
</dbReference>
<dbReference type="GO" id="GO:0030246">
    <property type="term" value="F:carbohydrate binding"/>
    <property type="evidence" value="ECO:0007669"/>
    <property type="project" value="InterPro"/>
</dbReference>
<dbReference type="Proteomes" id="UP000594638">
    <property type="component" value="Unassembled WGS sequence"/>
</dbReference>
<dbReference type="InterPro" id="IPR011013">
    <property type="entry name" value="Gal_mutarotase_sf_dom"/>
</dbReference>
<evidence type="ECO:0000313" key="2">
    <source>
        <dbReference type="Proteomes" id="UP000594638"/>
    </source>
</evidence>
<dbReference type="AlphaFoldDB" id="A0A8S0VF30"/>
<protein>
    <submittedName>
        <fullName evidence="1">Aldose 1-epimerase-like</fullName>
    </submittedName>
</protein>
<organism evidence="1 2">
    <name type="scientific">Olea europaea subsp. europaea</name>
    <dbReference type="NCBI Taxonomy" id="158383"/>
    <lineage>
        <taxon>Eukaryota</taxon>
        <taxon>Viridiplantae</taxon>
        <taxon>Streptophyta</taxon>
        <taxon>Embryophyta</taxon>
        <taxon>Tracheophyta</taxon>
        <taxon>Spermatophyta</taxon>
        <taxon>Magnoliopsida</taxon>
        <taxon>eudicotyledons</taxon>
        <taxon>Gunneridae</taxon>
        <taxon>Pentapetalae</taxon>
        <taxon>asterids</taxon>
        <taxon>lamiids</taxon>
        <taxon>Lamiales</taxon>
        <taxon>Oleaceae</taxon>
        <taxon>Oleeae</taxon>
        <taxon>Olea</taxon>
    </lineage>
</organism>
<dbReference type="OrthoDB" id="274691at2759"/>
<dbReference type="GO" id="GO:0004034">
    <property type="term" value="F:aldose 1-epimerase activity"/>
    <property type="evidence" value="ECO:0007669"/>
    <property type="project" value="TreeGrafter"/>
</dbReference>
<dbReference type="InterPro" id="IPR008183">
    <property type="entry name" value="Aldose_1/G6P_1-epimerase"/>
</dbReference>
<comment type="caution">
    <text evidence="1">The sequence shown here is derived from an EMBL/GenBank/DDBJ whole genome shotgun (WGS) entry which is preliminary data.</text>
</comment>
<evidence type="ECO:0000313" key="1">
    <source>
        <dbReference type="EMBL" id="CAA3028332.1"/>
    </source>
</evidence>
<dbReference type="Gramene" id="OE9A025625T1">
    <property type="protein sequence ID" value="OE9A025625C1"/>
    <property type="gene ID" value="OE9A025625"/>
</dbReference>
<sequence length="191" mass="20648">MLETILISLFSPQFACGPSYLYSGVFPPLTWGRGPRAGNLSDVVLGYDTAIEYMNNSGNFGAIVGRVANRIASAKFTLNGTLYKLEANGGNGTYSVHGNLKVCMLLGPSPYITMSYYSANGDKGFPGAVLSYITYALFERYKLSVTMMSKALNKATPVNLAQHNFWNLGGHDNGDILSDELQISASRITYG</sequence>
<dbReference type="SUPFAM" id="SSF74650">
    <property type="entry name" value="Galactose mutarotase-like"/>
    <property type="match status" value="1"/>
</dbReference>
<dbReference type="GO" id="GO:0033499">
    <property type="term" value="P:galactose catabolic process via UDP-galactose, Leloir pathway"/>
    <property type="evidence" value="ECO:0007669"/>
    <property type="project" value="TreeGrafter"/>
</dbReference>